<dbReference type="InterPro" id="IPR006311">
    <property type="entry name" value="TAT_signal"/>
</dbReference>
<organism evidence="5 6">
    <name type="scientific">Desulfitobacterium chlororespirans DSM 11544</name>
    <dbReference type="NCBI Taxonomy" id="1121395"/>
    <lineage>
        <taxon>Bacteria</taxon>
        <taxon>Bacillati</taxon>
        <taxon>Bacillota</taxon>
        <taxon>Clostridia</taxon>
        <taxon>Eubacteriales</taxon>
        <taxon>Desulfitobacteriaceae</taxon>
        <taxon>Desulfitobacterium</taxon>
    </lineage>
</organism>
<evidence type="ECO:0000256" key="2">
    <source>
        <dbReference type="ARBA" id="ARBA00023004"/>
    </source>
</evidence>
<dbReference type="SUPFAM" id="SSF53706">
    <property type="entry name" value="Formate dehydrogenase/DMSO reductase, domains 1-3"/>
    <property type="match status" value="1"/>
</dbReference>
<evidence type="ECO:0000259" key="4">
    <source>
        <dbReference type="PROSITE" id="PS51669"/>
    </source>
</evidence>
<evidence type="ECO:0000256" key="1">
    <source>
        <dbReference type="ARBA" id="ARBA00022723"/>
    </source>
</evidence>
<evidence type="ECO:0000256" key="3">
    <source>
        <dbReference type="ARBA" id="ARBA00023014"/>
    </source>
</evidence>
<keyword evidence="1" id="KW-0479">Metal-binding</keyword>
<feature type="domain" description="4Fe-4S Mo/W bis-MGD-type" evidence="4">
    <location>
        <begin position="51"/>
        <end position="112"/>
    </location>
</feature>
<gene>
    <name evidence="5" type="ORF">SAMN02745215_02431</name>
</gene>
<reference evidence="6" key="1">
    <citation type="submission" date="2016-12" db="EMBL/GenBank/DDBJ databases">
        <authorList>
            <person name="Varghese N."/>
            <person name="Submissions S."/>
        </authorList>
    </citation>
    <scope>NUCLEOTIDE SEQUENCE [LARGE SCALE GENOMIC DNA]</scope>
    <source>
        <strain evidence="6">DSM 11544</strain>
    </source>
</reference>
<keyword evidence="2" id="KW-0408">Iron</keyword>
<dbReference type="GO" id="GO:0046872">
    <property type="term" value="F:metal ion binding"/>
    <property type="evidence" value="ECO:0007669"/>
    <property type="project" value="UniProtKB-KW"/>
</dbReference>
<evidence type="ECO:0000313" key="6">
    <source>
        <dbReference type="Proteomes" id="UP000184010"/>
    </source>
</evidence>
<protein>
    <submittedName>
        <fullName evidence="5">Tat (Twin-arginine translocation) pathway signal sequence</fullName>
    </submittedName>
</protein>
<dbReference type="InterPro" id="IPR006963">
    <property type="entry name" value="Mopterin_OxRdtase_4Fe-4S_dom"/>
</dbReference>
<dbReference type="PROSITE" id="PS51257">
    <property type="entry name" value="PROKAR_LIPOPROTEIN"/>
    <property type="match status" value="1"/>
</dbReference>
<name>A0A1M7TR69_9FIRM</name>
<keyword evidence="6" id="KW-1185">Reference proteome</keyword>
<accession>A0A1M7TR69</accession>
<dbReference type="STRING" id="1121395.SAMN02745215_02431"/>
<dbReference type="Gene3D" id="3.40.50.12440">
    <property type="match status" value="1"/>
</dbReference>
<dbReference type="GO" id="GO:0051536">
    <property type="term" value="F:iron-sulfur cluster binding"/>
    <property type="evidence" value="ECO:0007669"/>
    <property type="project" value="UniProtKB-KW"/>
</dbReference>
<proteinExistence type="predicted"/>
<sequence>MASLFDRITHSRISRRRFIQASAAAAAGLSLAGCGNSLTTANADKMTSQEGKWITAACWHNWGGRCLNKAYVVDGVVVRQKTDDTHPDNPNYFQQRACLRGRAQRNQVFGADPGKGDLKHKDGLPHFKKAVHLLL</sequence>
<dbReference type="AlphaFoldDB" id="A0A1M7TR69"/>
<evidence type="ECO:0000313" key="5">
    <source>
        <dbReference type="EMBL" id="SHN73247.1"/>
    </source>
</evidence>
<dbReference type="GO" id="GO:0016491">
    <property type="term" value="F:oxidoreductase activity"/>
    <property type="evidence" value="ECO:0007669"/>
    <property type="project" value="InterPro"/>
</dbReference>
<dbReference type="PROSITE" id="PS51318">
    <property type="entry name" value="TAT"/>
    <property type="match status" value="1"/>
</dbReference>
<dbReference type="Proteomes" id="UP000184010">
    <property type="component" value="Unassembled WGS sequence"/>
</dbReference>
<dbReference type="PROSITE" id="PS51669">
    <property type="entry name" value="4FE4S_MOW_BIS_MGD"/>
    <property type="match status" value="1"/>
</dbReference>
<keyword evidence="3" id="KW-0411">Iron-sulfur</keyword>
<dbReference type="NCBIfam" id="TIGR01409">
    <property type="entry name" value="TAT_signal_seq"/>
    <property type="match status" value="1"/>
</dbReference>
<dbReference type="EMBL" id="FRDN01000007">
    <property type="protein sequence ID" value="SHN73247.1"/>
    <property type="molecule type" value="Genomic_DNA"/>
</dbReference>
<dbReference type="InterPro" id="IPR019546">
    <property type="entry name" value="TAT_signal_bac_arc"/>
</dbReference>